<feature type="transmembrane region" description="Helical" evidence="1">
    <location>
        <begin position="63"/>
        <end position="80"/>
    </location>
</feature>
<name>A0ABT3H677_9HYPH</name>
<sequence length="145" mass="16262">MPSTGFLSVKIDFSQSHLFFPTIIQWILLVLAIAIAIVYGPGLIREFREGKRRLLPKKGGFDALRLFGTLALTVAYFLSMDWVGQFFPNRGLGFLIMSVPFMFALSLLYVHGLTWRRLAVIGLSSVLSPTVAWCTLAQLFHITLP</sequence>
<dbReference type="RefSeq" id="WP_264599570.1">
    <property type="nucleotide sequence ID" value="NZ_JAOQNS010000001.1"/>
</dbReference>
<reference evidence="4" key="1">
    <citation type="submission" date="2023-07" db="EMBL/GenBank/DDBJ databases">
        <title>Genome sequencing of Purple Non-Sulfur Bacteria from various extreme environments.</title>
        <authorList>
            <person name="Mayer M."/>
        </authorList>
    </citation>
    <scope>NUCLEOTIDE SEQUENCE [LARGE SCALE GENOMIC DNA]</scope>
    <source>
        <strain evidence="4">DSM 17935</strain>
    </source>
</reference>
<feature type="transmembrane region" description="Helical" evidence="1">
    <location>
        <begin position="92"/>
        <end position="111"/>
    </location>
</feature>
<evidence type="ECO:0000313" key="4">
    <source>
        <dbReference type="Proteomes" id="UP001209755"/>
    </source>
</evidence>
<dbReference type="Proteomes" id="UP001209755">
    <property type="component" value="Unassembled WGS sequence"/>
</dbReference>
<feature type="domain" description="DUF1468" evidence="2">
    <location>
        <begin position="19"/>
        <end position="145"/>
    </location>
</feature>
<dbReference type="InterPro" id="IPR009936">
    <property type="entry name" value="DUF1468"/>
</dbReference>
<feature type="transmembrane region" description="Helical" evidence="1">
    <location>
        <begin position="118"/>
        <end position="140"/>
    </location>
</feature>
<dbReference type="EMBL" id="JAOQNS010000001">
    <property type="protein sequence ID" value="MCW2305890.1"/>
    <property type="molecule type" value="Genomic_DNA"/>
</dbReference>
<keyword evidence="4" id="KW-1185">Reference proteome</keyword>
<proteinExistence type="predicted"/>
<keyword evidence="1" id="KW-0472">Membrane</keyword>
<evidence type="ECO:0000256" key="1">
    <source>
        <dbReference type="SAM" id="Phobius"/>
    </source>
</evidence>
<keyword evidence="1" id="KW-0812">Transmembrane</keyword>
<protein>
    <recommendedName>
        <fullName evidence="2">DUF1468 domain-containing protein</fullName>
    </recommendedName>
</protein>
<evidence type="ECO:0000313" key="3">
    <source>
        <dbReference type="EMBL" id="MCW2305890.1"/>
    </source>
</evidence>
<keyword evidence="1" id="KW-1133">Transmembrane helix</keyword>
<comment type="caution">
    <text evidence="3">The sequence shown here is derived from an EMBL/GenBank/DDBJ whole genome shotgun (WGS) entry which is preliminary data.</text>
</comment>
<accession>A0ABT3H677</accession>
<gene>
    <name evidence="3" type="ORF">M2319_000206</name>
</gene>
<dbReference type="Pfam" id="PF07331">
    <property type="entry name" value="TctB"/>
    <property type="match status" value="1"/>
</dbReference>
<evidence type="ECO:0000259" key="2">
    <source>
        <dbReference type="Pfam" id="PF07331"/>
    </source>
</evidence>
<feature type="transmembrane region" description="Helical" evidence="1">
    <location>
        <begin position="23"/>
        <end position="42"/>
    </location>
</feature>
<organism evidence="3 4">
    <name type="scientific">Rhodobium gokarnense</name>
    <dbReference type="NCBI Taxonomy" id="364296"/>
    <lineage>
        <taxon>Bacteria</taxon>
        <taxon>Pseudomonadati</taxon>
        <taxon>Pseudomonadota</taxon>
        <taxon>Alphaproteobacteria</taxon>
        <taxon>Hyphomicrobiales</taxon>
        <taxon>Rhodobiaceae</taxon>
        <taxon>Rhodobium</taxon>
    </lineage>
</organism>